<dbReference type="InterPro" id="IPR056179">
    <property type="entry name" value="DHQS_C"/>
</dbReference>
<dbReference type="GO" id="GO:0005737">
    <property type="term" value="C:cytoplasm"/>
    <property type="evidence" value="ECO:0007669"/>
    <property type="project" value="UniProtKB-SubCell"/>
</dbReference>
<dbReference type="InterPro" id="IPR030963">
    <property type="entry name" value="DHQ_synth_fam"/>
</dbReference>
<dbReference type="GO" id="GO:0009073">
    <property type="term" value="P:aromatic amino acid family biosynthetic process"/>
    <property type="evidence" value="ECO:0007669"/>
    <property type="project" value="UniProtKB-KW"/>
</dbReference>
<evidence type="ECO:0000256" key="13">
    <source>
        <dbReference type="ARBA" id="ARBA00022741"/>
    </source>
</evidence>
<comment type="function">
    <text evidence="4 19">Catalyzes the conversion of 3-deoxy-D-arabino-heptulosonate 7-phosphate (DAHP) to dehydroquinate (DHQ).</text>
</comment>
<dbReference type="EC" id="4.2.3.4" evidence="8 19"/>
<dbReference type="Gene3D" id="1.20.1090.10">
    <property type="entry name" value="Dehydroquinate synthase-like - alpha domain"/>
    <property type="match status" value="1"/>
</dbReference>
<evidence type="ECO:0000256" key="11">
    <source>
        <dbReference type="ARBA" id="ARBA00022605"/>
    </source>
</evidence>
<feature type="domain" description="3-dehydroquinate synthase N-terminal" evidence="20">
    <location>
        <begin position="69"/>
        <end position="178"/>
    </location>
</feature>
<keyword evidence="15 19" id="KW-0520">NAD</keyword>
<evidence type="ECO:0000313" key="23">
    <source>
        <dbReference type="Proteomes" id="UP000438476"/>
    </source>
</evidence>
<keyword evidence="13 19" id="KW-0547">Nucleotide-binding</keyword>
<evidence type="ECO:0000256" key="17">
    <source>
        <dbReference type="ARBA" id="ARBA00023239"/>
    </source>
</evidence>
<evidence type="ECO:0000256" key="7">
    <source>
        <dbReference type="ARBA" id="ARBA00005412"/>
    </source>
</evidence>
<comment type="cofactor">
    <cofactor evidence="3">
        <name>Zn(2+)</name>
        <dbReference type="ChEBI" id="CHEBI:29105"/>
    </cofactor>
</comment>
<evidence type="ECO:0000256" key="3">
    <source>
        <dbReference type="ARBA" id="ARBA00001947"/>
    </source>
</evidence>
<comment type="caution">
    <text evidence="19">Lacks conserved residue(s) required for the propagation of feature annotation.</text>
</comment>
<evidence type="ECO:0000259" key="20">
    <source>
        <dbReference type="Pfam" id="PF01761"/>
    </source>
</evidence>
<sequence>MAIIPIDLAGRSYDVRVNEGLIASLPDHCGSLLRKKRVPIVTDNNVAHHWREQVDYALSASGFEPRWRILPPGEGSKSWTGLSETVDWLLSEEVERGDHIIALGGGVIGDLTGFAASILKRGCGFIQVPTTLLAQVDSSVGGKTAINTSAGKNLVGAFHQPALVLADLDALGTLPRRERLAGYAEVIKYGILGDAEFFGWCEENGAAVVAGDSEAQHYAVTRSVAAKARIVAEDERETTGARALLNLGHTFGHALEAQTGFSDRLLHGEAVALGMVLAARFSARKGYISNGDAERIAHAIGASGLPTEITSLGLNCGGQTLADHMLHDKKMDAGTLPFVLLRSIGDAILDKDVALNDVADFLQEQLGAA</sequence>
<comment type="cofactor">
    <cofactor evidence="2 19">
        <name>NAD(+)</name>
        <dbReference type="ChEBI" id="CHEBI:57540"/>
    </cofactor>
</comment>
<dbReference type="Gene3D" id="3.40.50.1970">
    <property type="match status" value="1"/>
</dbReference>
<dbReference type="SUPFAM" id="SSF56796">
    <property type="entry name" value="Dehydroquinate synthase-like"/>
    <property type="match status" value="1"/>
</dbReference>
<dbReference type="InterPro" id="IPR050071">
    <property type="entry name" value="Dehydroquinate_synthase"/>
</dbReference>
<evidence type="ECO:0000256" key="8">
    <source>
        <dbReference type="ARBA" id="ARBA00013031"/>
    </source>
</evidence>
<dbReference type="FunFam" id="3.40.50.1970:FF:000007">
    <property type="entry name" value="Pentafunctional AROM polypeptide"/>
    <property type="match status" value="1"/>
</dbReference>
<evidence type="ECO:0000256" key="4">
    <source>
        <dbReference type="ARBA" id="ARBA00003485"/>
    </source>
</evidence>
<organism evidence="22 23">
    <name type="scientific">Altericroceibacterium endophyticum</name>
    <dbReference type="NCBI Taxonomy" id="1808508"/>
    <lineage>
        <taxon>Bacteria</taxon>
        <taxon>Pseudomonadati</taxon>
        <taxon>Pseudomonadota</taxon>
        <taxon>Alphaproteobacteria</taxon>
        <taxon>Sphingomonadales</taxon>
        <taxon>Erythrobacteraceae</taxon>
        <taxon>Altericroceibacterium</taxon>
    </lineage>
</organism>
<evidence type="ECO:0000256" key="5">
    <source>
        <dbReference type="ARBA" id="ARBA00004496"/>
    </source>
</evidence>
<keyword evidence="23" id="KW-1185">Reference proteome</keyword>
<protein>
    <recommendedName>
        <fullName evidence="9 19">3-dehydroquinate synthase</fullName>
        <shortName evidence="19">DHQS</shortName>
        <ecNumber evidence="8 19">4.2.3.4</ecNumber>
    </recommendedName>
</protein>
<evidence type="ECO:0000256" key="10">
    <source>
        <dbReference type="ARBA" id="ARBA00022490"/>
    </source>
</evidence>
<feature type="domain" description="3-dehydroquinate synthase C-terminal" evidence="21">
    <location>
        <begin position="182"/>
        <end position="331"/>
    </location>
</feature>
<comment type="catalytic activity">
    <reaction evidence="1 19">
        <text>7-phospho-2-dehydro-3-deoxy-D-arabino-heptonate = 3-dehydroquinate + phosphate</text>
        <dbReference type="Rhea" id="RHEA:21968"/>
        <dbReference type="ChEBI" id="CHEBI:32364"/>
        <dbReference type="ChEBI" id="CHEBI:43474"/>
        <dbReference type="ChEBI" id="CHEBI:58394"/>
        <dbReference type="EC" id="4.2.3.4"/>
    </reaction>
</comment>
<feature type="binding site" evidence="19">
    <location>
        <begin position="106"/>
        <end position="110"/>
    </location>
    <ligand>
        <name>NAD(+)</name>
        <dbReference type="ChEBI" id="CHEBI:57540"/>
    </ligand>
</feature>
<dbReference type="HAMAP" id="MF_00110">
    <property type="entry name" value="DHQ_synthase"/>
    <property type="match status" value="1"/>
</dbReference>
<evidence type="ECO:0000259" key="21">
    <source>
        <dbReference type="Pfam" id="PF24621"/>
    </source>
</evidence>
<name>A0A6I4T3V4_9SPHN</name>
<evidence type="ECO:0000256" key="1">
    <source>
        <dbReference type="ARBA" id="ARBA00001393"/>
    </source>
</evidence>
<dbReference type="GO" id="GO:0046872">
    <property type="term" value="F:metal ion binding"/>
    <property type="evidence" value="ECO:0007669"/>
    <property type="project" value="UniProtKB-KW"/>
</dbReference>
<dbReference type="PANTHER" id="PTHR43622">
    <property type="entry name" value="3-DEHYDROQUINATE SYNTHASE"/>
    <property type="match status" value="1"/>
</dbReference>
<comment type="pathway">
    <text evidence="6 19">Metabolic intermediate biosynthesis; chorismate biosynthesis; chorismate from D-erythrose 4-phosphate and phosphoenolpyruvate: step 2/7.</text>
</comment>
<comment type="caution">
    <text evidence="22">The sequence shown here is derived from an EMBL/GenBank/DDBJ whole genome shotgun (WGS) entry which is preliminary data.</text>
</comment>
<dbReference type="OrthoDB" id="9806583at2"/>
<dbReference type="AlphaFoldDB" id="A0A6I4T3V4"/>
<evidence type="ECO:0000256" key="2">
    <source>
        <dbReference type="ARBA" id="ARBA00001911"/>
    </source>
</evidence>
<keyword evidence="18 19" id="KW-0170">Cobalt</keyword>
<dbReference type="GO" id="GO:0008652">
    <property type="term" value="P:amino acid biosynthetic process"/>
    <property type="evidence" value="ECO:0007669"/>
    <property type="project" value="UniProtKB-KW"/>
</dbReference>
<feature type="binding site" evidence="19">
    <location>
        <position position="143"/>
    </location>
    <ligand>
        <name>NAD(+)</name>
        <dbReference type="ChEBI" id="CHEBI:57540"/>
    </ligand>
</feature>
<keyword evidence="10 19" id="KW-0963">Cytoplasm</keyword>
<comment type="cofactor">
    <cofactor evidence="19">
        <name>Co(2+)</name>
        <dbReference type="ChEBI" id="CHEBI:48828"/>
    </cofactor>
    <cofactor evidence="19">
        <name>Zn(2+)</name>
        <dbReference type="ChEBI" id="CHEBI:29105"/>
    </cofactor>
    <text evidence="19">Binds 1 divalent metal cation per subunit. Can use either Co(2+) or Zn(2+).</text>
</comment>
<gene>
    <name evidence="19" type="primary">aroB</name>
    <name evidence="22" type="ORF">GRI91_03185</name>
</gene>
<dbReference type="RefSeq" id="WP_160735148.1">
    <property type="nucleotide sequence ID" value="NZ_WTYT01000001.1"/>
</dbReference>
<evidence type="ECO:0000256" key="6">
    <source>
        <dbReference type="ARBA" id="ARBA00004661"/>
    </source>
</evidence>
<evidence type="ECO:0000256" key="14">
    <source>
        <dbReference type="ARBA" id="ARBA00022833"/>
    </source>
</evidence>
<dbReference type="InterPro" id="IPR030960">
    <property type="entry name" value="DHQS/DOIS_N"/>
</dbReference>
<dbReference type="GO" id="GO:0009423">
    <property type="term" value="P:chorismate biosynthetic process"/>
    <property type="evidence" value="ECO:0007669"/>
    <property type="project" value="UniProtKB-UniRule"/>
</dbReference>
<dbReference type="Pfam" id="PF01761">
    <property type="entry name" value="DHQ_synthase"/>
    <property type="match status" value="1"/>
</dbReference>
<dbReference type="GO" id="GO:0003856">
    <property type="term" value="F:3-dehydroquinate synthase activity"/>
    <property type="evidence" value="ECO:0007669"/>
    <property type="project" value="UniProtKB-UniRule"/>
</dbReference>
<dbReference type="Pfam" id="PF24621">
    <property type="entry name" value="DHQS_C"/>
    <property type="match status" value="1"/>
</dbReference>
<dbReference type="PIRSF" id="PIRSF001455">
    <property type="entry name" value="DHQ_synth"/>
    <property type="match status" value="1"/>
</dbReference>
<feature type="binding site" evidence="19">
    <location>
        <position position="152"/>
    </location>
    <ligand>
        <name>NAD(+)</name>
        <dbReference type="ChEBI" id="CHEBI:57540"/>
    </ligand>
</feature>
<keyword evidence="12 19" id="KW-0479">Metal-binding</keyword>
<keyword evidence="16 19" id="KW-0057">Aromatic amino acid biosynthesis</keyword>
<evidence type="ECO:0000313" key="22">
    <source>
        <dbReference type="EMBL" id="MXO64753.1"/>
    </source>
</evidence>
<feature type="binding site" evidence="19">
    <location>
        <position position="249"/>
    </location>
    <ligand>
        <name>Zn(2+)</name>
        <dbReference type="ChEBI" id="CHEBI:29105"/>
    </ligand>
</feature>
<evidence type="ECO:0000256" key="12">
    <source>
        <dbReference type="ARBA" id="ARBA00022723"/>
    </source>
</evidence>
<reference evidence="22 23" key="1">
    <citation type="submission" date="2019-12" db="EMBL/GenBank/DDBJ databases">
        <title>Genomic-based taxomic classification of the family Erythrobacteraceae.</title>
        <authorList>
            <person name="Xu L."/>
        </authorList>
    </citation>
    <scope>NUCLEOTIDE SEQUENCE [LARGE SCALE GENOMIC DNA]</scope>
    <source>
        <strain evidence="22 23">LMG 29518</strain>
    </source>
</reference>
<comment type="subcellular location">
    <subcellularLocation>
        <location evidence="5 19">Cytoplasm</location>
    </subcellularLocation>
</comment>
<evidence type="ECO:0000256" key="16">
    <source>
        <dbReference type="ARBA" id="ARBA00023141"/>
    </source>
</evidence>
<accession>A0A6I4T3V4</accession>
<evidence type="ECO:0000256" key="18">
    <source>
        <dbReference type="ARBA" id="ARBA00023285"/>
    </source>
</evidence>
<keyword evidence="11 19" id="KW-0028">Amino-acid biosynthesis</keyword>
<feature type="binding site" evidence="19">
    <location>
        <begin position="130"/>
        <end position="131"/>
    </location>
    <ligand>
        <name>NAD(+)</name>
        <dbReference type="ChEBI" id="CHEBI:57540"/>
    </ligand>
</feature>
<dbReference type="UniPathway" id="UPA00053">
    <property type="reaction ID" value="UER00085"/>
</dbReference>
<dbReference type="GO" id="GO:0000166">
    <property type="term" value="F:nucleotide binding"/>
    <property type="evidence" value="ECO:0007669"/>
    <property type="project" value="UniProtKB-KW"/>
</dbReference>
<evidence type="ECO:0000256" key="15">
    <source>
        <dbReference type="ARBA" id="ARBA00023027"/>
    </source>
</evidence>
<dbReference type="NCBIfam" id="TIGR01357">
    <property type="entry name" value="aroB"/>
    <property type="match status" value="1"/>
</dbReference>
<dbReference type="PANTHER" id="PTHR43622:SF7">
    <property type="entry name" value="3-DEHYDROQUINATE SYNTHASE, CHLOROPLASTIC"/>
    <property type="match status" value="1"/>
</dbReference>
<keyword evidence="14 19" id="KW-0862">Zinc</keyword>
<evidence type="ECO:0000256" key="9">
    <source>
        <dbReference type="ARBA" id="ARBA00017684"/>
    </source>
</evidence>
<feature type="binding site" evidence="19">
    <location>
        <position position="267"/>
    </location>
    <ligand>
        <name>Zn(2+)</name>
        <dbReference type="ChEBI" id="CHEBI:29105"/>
    </ligand>
</feature>
<comment type="similarity">
    <text evidence="7 19">Belongs to the sugar phosphate cyclases superfamily. Dehydroquinate synthase family.</text>
</comment>
<dbReference type="Proteomes" id="UP000438476">
    <property type="component" value="Unassembled WGS sequence"/>
</dbReference>
<feature type="binding site" evidence="19">
    <location>
        <position position="185"/>
    </location>
    <ligand>
        <name>Zn(2+)</name>
        <dbReference type="ChEBI" id="CHEBI:29105"/>
    </ligand>
</feature>
<keyword evidence="17 19" id="KW-0456">Lyase</keyword>
<dbReference type="EMBL" id="WTYT01000001">
    <property type="protein sequence ID" value="MXO64753.1"/>
    <property type="molecule type" value="Genomic_DNA"/>
</dbReference>
<dbReference type="InterPro" id="IPR016037">
    <property type="entry name" value="DHQ_synth_AroB"/>
</dbReference>
<evidence type="ECO:0000256" key="19">
    <source>
        <dbReference type="HAMAP-Rule" id="MF_00110"/>
    </source>
</evidence>
<dbReference type="CDD" id="cd08195">
    <property type="entry name" value="DHQS"/>
    <property type="match status" value="1"/>
</dbReference>
<proteinExistence type="inferred from homology"/>